<name>A0A928V042_9SPHI</name>
<dbReference type="PRINTS" id="PR00455">
    <property type="entry name" value="HTHTETR"/>
</dbReference>
<comment type="caution">
    <text evidence="4">The sequence shown here is derived from an EMBL/GenBank/DDBJ whole genome shotgun (WGS) entry which is preliminary data.</text>
</comment>
<dbReference type="Gene3D" id="1.10.357.10">
    <property type="entry name" value="Tetracycline Repressor, domain 2"/>
    <property type="match status" value="1"/>
</dbReference>
<dbReference type="PANTHER" id="PTHR43479:SF11">
    <property type="entry name" value="ACREF_ENVCD OPERON REPRESSOR-RELATED"/>
    <property type="match status" value="1"/>
</dbReference>
<dbReference type="PANTHER" id="PTHR43479">
    <property type="entry name" value="ACREF/ENVCD OPERON REPRESSOR-RELATED"/>
    <property type="match status" value="1"/>
</dbReference>
<gene>
    <name evidence="4" type="ORF">C4F49_13180</name>
</gene>
<accession>A0A928V042</accession>
<dbReference type="InterPro" id="IPR001647">
    <property type="entry name" value="HTH_TetR"/>
</dbReference>
<dbReference type="RefSeq" id="WP_196936112.1">
    <property type="nucleotide sequence ID" value="NZ_MU158698.1"/>
</dbReference>
<evidence type="ECO:0000256" key="2">
    <source>
        <dbReference type="PROSITE-ProRule" id="PRU00335"/>
    </source>
</evidence>
<sequence>MNVQLIDKREGIFSATLTLIHENGFHGTAMSMIAKKSNVSIGTIYHYFPSKDNLIQEIYYHCKNELYNYIFETIDKNDSYKSHFFIIFQRFTDFYLKNVDMFSFMEQFYSSPYNDHSYDEKSKYLCHDNKIYDFLMEGIHSGQLKDKNVHILSSACIGGLVSFAKKVLYGKVEYKEQYLTEIIDIIWTGVKK</sequence>
<keyword evidence="1 2" id="KW-0238">DNA-binding</keyword>
<feature type="DNA-binding region" description="H-T-H motif" evidence="2">
    <location>
        <begin position="29"/>
        <end position="48"/>
    </location>
</feature>
<evidence type="ECO:0000256" key="1">
    <source>
        <dbReference type="ARBA" id="ARBA00023125"/>
    </source>
</evidence>
<dbReference type="SUPFAM" id="SSF46689">
    <property type="entry name" value="Homeodomain-like"/>
    <property type="match status" value="1"/>
</dbReference>
<dbReference type="PROSITE" id="PS50977">
    <property type="entry name" value="HTH_TETR_2"/>
    <property type="match status" value="1"/>
</dbReference>
<dbReference type="Proteomes" id="UP000616201">
    <property type="component" value="Unassembled WGS sequence"/>
</dbReference>
<protein>
    <submittedName>
        <fullName evidence="4">TetR/AcrR family transcriptional regulator</fullName>
    </submittedName>
</protein>
<evidence type="ECO:0000259" key="3">
    <source>
        <dbReference type="PROSITE" id="PS50977"/>
    </source>
</evidence>
<feature type="domain" description="HTH tetR-type" evidence="3">
    <location>
        <begin position="6"/>
        <end position="66"/>
    </location>
</feature>
<reference evidence="4" key="1">
    <citation type="submission" date="2018-02" db="EMBL/GenBank/DDBJ databases">
        <authorList>
            <person name="Vasarhelyi B.M."/>
            <person name="Deshmukh S."/>
            <person name="Balint B."/>
            <person name="Kukolya J."/>
        </authorList>
    </citation>
    <scope>NUCLEOTIDE SEQUENCE</scope>
    <source>
        <strain evidence="4">KB22</strain>
    </source>
</reference>
<dbReference type="InterPro" id="IPR050624">
    <property type="entry name" value="HTH-type_Tx_Regulator"/>
</dbReference>
<dbReference type="InterPro" id="IPR009057">
    <property type="entry name" value="Homeodomain-like_sf"/>
</dbReference>
<proteinExistence type="predicted"/>
<organism evidence="4 5">
    <name type="scientific">Sphingobacterium hungaricum</name>
    <dbReference type="NCBI Taxonomy" id="2082723"/>
    <lineage>
        <taxon>Bacteria</taxon>
        <taxon>Pseudomonadati</taxon>
        <taxon>Bacteroidota</taxon>
        <taxon>Sphingobacteriia</taxon>
        <taxon>Sphingobacteriales</taxon>
        <taxon>Sphingobacteriaceae</taxon>
        <taxon>Sphingobacterium</taxon>
    </lineage>
</organism>
<evidence type="ECO:0000313" key="5">
    <source>
        <dbReference type="Proteomes" id="UP000616201"/>
    </source>
</evidence>
<dbReference type="EMBL" id="PRDK01000007">
    <property type="protein sequence ID" value="MBE8714635.1"/>
    <property type="molecule type" value="Genomic_DNA"/>
</dbReference>
<dbReference type="Pfam" id="PF22604">
    <property type="entry name" value="TetR_HI_0893_C"/>
    <property type="match status" value="1"/>
</dbReference>
<dbReference type="Pfam" id="PF00440">
    <property type="entry name" value="TetR_N"/>
    <property type="match status" value="1"/>
</dbReference>
<keyword evidence="5" id="KW-1185">Reference proteome</keyword>
<dbReference type="InterPro" id="IPR054422">
    <property type="entry name" value="TetR-like_HI_0893_C"/>
</dbReference>
<dbReference type="GO" id="GO:0003677">
    <property type="term" value="F:DNA binding"/>
    <property type="evidence" value="ECO:0007669"/>
    <property type="project" value="UniProtKB-UniRule"/>
</dbReference>
<dbReference type="AlphaFoldDB" id="A0A928V042"/>
<evidence type="ECO:0000313" key="4">
    <source>
        <dbReference type="EMBL" id="MBE8714635.1"/>
    </source>
</evidence>